<evidence type="ECO:0000256" key="4">
    <source>
        <dbReference type="ARBA" id="ARBA00023049"/>
    </source>
</evidence>
<proteinExistence type="predicted"/>
<dbReference type="Proteomes" id="UP000271974">
    <property type="component" value="Unassembled WGS sequence"/>
</dbReference>
<accession>A0A3S1B7X5</accession>
<dbReference type="InterPro" id="IPR012548">
    <property type="entry name" value="MATCAP"/>
</dbReference>
<dbReference type="PANTHER" id="PTHR31817:SF0">
    <property type="entry name" value="CHROMOSOME UNDETERMINED SCAFFOLD_67, WHOLE GENOME SHOTGUN SEQUENCE"/>
    <property type="match status" value="1"/>
</dbReference>
<evidence type="ECO:0008006" key="8">
    <source>
        <dbReference type="Google" id="ProtNLM"/>
    </source>
</evidence>
<keyword evidence="7" id="KW-1185">Reference proteome</keyword>
<evidence type="ECO:0000313" key="7">
    <source>
        <dbReference type="Proteomes" id="UP000271974"/>
    </source>
</evidence>
<evidence type="ECO:0000256" key="1">
    <source>
        <dbReference type="ARBA" id="ARBA00001947"/>
    </source>
</evidence>
<comment type="caution">
    <text evidence="6">The sequence shown here is derived from an EMBL/GenBank/DDBJ whole genome shotgun (WGS) entry which is preliminary data.</text>
</comment>
<dbReference type="GO" id="GO:0008237">
    <property type="term" value="F:metallopeptidase activity"/>
    <property type="evidence" value="ECO:0007669"/>
    <property type="project" value="UniProtKB-KW"/>
</dbReference>
<dbReference type="OrthoDB" id="449345at2759"/>
<dbReference type="Pfam" id="PF08014">
    <property type="entry name" value="MATCAP"/>
    <property type="match status" value="1"/>
</dbReference>
<organism evidence="6 7">
    <name type="scientific">Elysia chlorotica</name>
    <name type="common">Eastern emerald elysia</name>
    <name type="synonym">Sea slug</name>
    <dbReference type="NCBI Taxonomy" id="188477"/>
    <lineage>
        <taxon>Eukaryota</taxon>
        <taxon>Metazoa</taxon>
        <taxon>Spiralia</taxon>
        <taxon>Lophotrochozoa</taxon>
        <taxon>Mollusca</taxon>
        <taxon>Gastropoda</taxon>
        <taxon>Heterobranchia</taxon>
        <taxon>Euthyneura</taxon>
        <taxon>Panpulmonata</taxon>
        <taxon>Sacoglossa</taxon>
        <taxon>Placobranchoidea</taxon>
        <taxon>Plakobranchidae</taxon>
        <taxon>Elysia</taxon>
    </lineage>
</organism>
<gene>
    <name evidence="6" type="ORF">EGW08_014079</name>
</gene>
<protein>
    <recommendedName>
        <fullName evidence="8">KIAA0895</fullName>
    </recommendedName>
</protein>
<evidence type="ECO:0000256" key="5">
    <source>
        <dbReference type="SAM" id="MobiDB-lite"/>
    </source>
</evidence>
<evidence type="ECO:0000256" key="3">
    <source>
        <dbReference type="ARBA" id="ARBA00022801"/>
    </source>
</evidence>
<dbReference type="EMBL" id="RQTK01000529">
    <property type="protein sequence ID" value="RUS78150.1"/>
    <property type="molecule type" value="Genomic_DNA"/>
</dbReference>
<keyword evidence="4" id="KW-0482">Metalloprotease</keyword>
<feature type="region of interest" description="Disordered" evidence="5">
    <location>
        <begin position="52"/>
        <end position="74"/>
    </location>
</feature>
<name>A0A3S1B7X5_ELYCH</name>
<reference evidence="6 7" key="1">
    <citation type="submission" date="2019-01" db="EMBL/GenBank/DDBJ databases">
        <title>A draft genome assembly of the solar-powered sea slug Elysia chlorotica.</title>
        <authorList>
            <person name="Cai H."/>
            <person name="Li Q."/>
            <person name="Fang X."/>
            <person name="Li J."/>
            <person name="Curtis N.E."/>
            <person name="Altenburger A."/>
            <person name="Shibata T."/>
            <person name="Feng M."/>
            <person name="Maeda T."/>
            <person name="Schwartz J.A."/>
            <person name="Shigenobu S."/>
            <person name="Lundholm N."/>
            <person name="Nishiyama T."/>
            <person name="Yang H."/>
            <person name="Hasebe M."/>
            <person name="Li S."/>
            <person name="Pierce S.K."/>
            <person name="Wang J."/>
        </authorList>
    </citation>
    <scope>NUCLEOTIDE SEQUENCE [LARGE SCALE GENOMIC DNA]</scope>
    <source>
        <strain evidence="6">EC2010</strain>
        <tissue evidence="6">Whole organism of an adult</tissue>
    </source>
</reference>
<comment type="cofactor">
    <cofactor evidence="1">
        <name>Zn(2+)</name>
        <dbReference type="ChEBI" id="CHEBI:29105"/>
    </cofactor>
</comment>
<evidence type="ECO:0000313" key="6">
    <source>
        <dbReference type="EMBL" id="RUS78150.1"/>
    </source>
</evidence>
<dbReference type="PANTHER" id="PTHR31817">
    <property type="match status" value="1"/>
</dbReference>
<keyword evidence="3" id="KW-0378">Hydrolase</keyword>
<dbReference type="GO" id="GO:0006508">
    <property type="term" value="P:proteolysis"/>
    <property type="evidence" value="ECO:0007669"/>
    <property type="project" value="UniProtKB-KW"/>
</dbReference>
<sequence length="474" mass="55340">MFYRRYRHSVSLMGRPESITCNFPSSASSSAQNATLLNMQEYQSGRNYASYGALTDRPHKKRKKRSVAKHQKSSDIFQFQRSSSSLSDSFLPIKQLGTKTKRLPRLMSPSRLDELAAPSHRQHMLTMSLIVKNNEKKKKLPLLVAIKPENERSEKERFMRASFNYNPYFVYKGVADDDVMDKFRDPSDKYLSQAILIMERAIRYFGSYEHFEEITGGKILNRSQIYSLIKRYISREELEEEVVINLSEDLLSRGSMTRAKGKSVLSVRSVNLREHWAEGLLRHELGTHYLRSCNNRHHPWNSNRVRRDLGMGPINPTEEGLASLHSVLFREKPFLWRAALLYYTTYMASKLSFKELFSDLERFVHSPNVRWDYCLRAKRGQVDTSRPGSFCKDQVYLEGLLQLLKRRRVLDFHLLVRLGKVSFEDVDRECVTEIAQLTNTRIPWFMEDLTLYHRQLDHIAYTNGLTNDILSTVD</sequence>
<dbReference type="SMART" id="SM01154">
    <property type="entry name" value="DUF1704"/>
    <property type="match status" value="1"/>
</dbReference>
<evidence type="ECO:0000256" key="2">
    <source>
        <dbReference type="ARBA" id="ARBA00022670"/>
    </source>
</evidence>
<feature type="compositionally biased region" description="Basic residues" evidence="5">
    <location>
        <begin position="58"/>
        <end position="71"/>
    </location>
</feature>
<keyword evidence="2" id="KW-0645">Protease</keyword>
<dbReference type="AlphaFoldDB" id="A0A3S1B7X5"/>